<dbReference type="Pfam" id="PF06996">
    <property type="entry name" value="T6SS_TssG"/>
    <property type="match status" value="1"/>
</dbReference>
<evidence type="ECO:0000313" key="2">
    <source>
        <dbReference type="EMBL" id="QDS87379.1"/>
    </source>
</evidence>
<dbReference type="PANTHER" id="PTHR35564:SF4">
    <property type="entry name" value="CYTOPLASMIC PROTEIN"/>
    <property type="match status" value="1"/>
</dbReference>
<protein>
    <recommendedName>
        <fullName evidence="4">Type VI secretion system baseplate subunit TssG</fullName>
    </recommendedName>
</protein>
<reference evidence="2 3" key="1">
    <citation type="submission" date="2019-02" db="EMBL/GenBank/DDBJ databases">
        <title>Deep-cultivation of Planctomycetes and their phenomic and genomic characterization uncovers novel biology.</title>
        <authorList>
            <person name="Wiegand S."/>
            <person name="Jogler M."/>
            <person name="Boedeker C."/>
            <person name="Pinto D."/>
            <person name="Vollmers J."/>
            <person name="Rivas-Marin E."/>
            <person name="Kohn T."/>
            <person name="Peeters S.H."/>
            <person name="Heuer A."/>
            <person name="Rast P."/>
            <person name="Oberbeckmann S."/>
            <person name="Bunk B."/>
            <person name="Jeske O."/>
            <person name="Meyerdierks A."/>
            <person name="Storesund J.E."/>
            <person name="Kallscheuer N."/>
            <person name="Luecker S."/>
            <person name="Lage O.M."/>
            <person name="Pohl T."/>
            <person name="Merkel B.J."/>
            <person name="Hornburger P."/>
            <person name="Mueller R.-W."/>
            <person name="Bruemmer F."/>
            <person name="Labrenz M."/>
            <person name="Spormann A.M."/>
            <person name="Op den Camp H."/>
            <person name="Overmann J."/>
            <person name="Amann R."/>
            <person name="Jetten M.S.M."/>
            <person name="Mascher T."/>
            <person name="Medema M.H."/>
            <person name="Devos D.P."/>
            <person name="Kaster A.-K."/>
            <person name="Ovreas L."/>
            <person name="Rohde M."/>
            <person name="Galperin M.Y."/>
            <person name="Jogler C."/>
        </authorList>
    </citation>
    <scope>NUCLEOTIDE SEQUENCE [LARGE SCALE GENOMIC DNA]</scope>
    <source>
        <strain evidence="2 3">EC9</strain>
    </source>
</reference>
<evidence type="ECO:0000256" key="1">
    <source>
        <dbReference type="SAM" id="MobiDB-lite"/>
    </source>
</evidence>
<feature type="compositionally biased region" description="Basic and acidic residues" evidence="1">
    <location>
        <begin position="231"/>
        <end position="241"/>
    </location>
</feature>
<dbReference type="Proteomes" id="UP000319557">
    <property type="component" value="Chromosome"/>
</dbReference>
<dbReference type="InterPro" id="IPR010732">
    <property type="entry name" value="T6SS_TssG-like"/>
</dbReference>
<organism evidence="2 3">
    <name type="scientific">Rosistilla ulvae</name>
    <dbReference type="NCBI Taxonomy" id="1930277"/>
    <lineage>
        <taxon>Bacteria</taxon>
        <taxon>Pseudomonadati</taxon>
        <taxon>Planctomycetota</taxon>
        <taxon>Planctomycetia</taxon>
        <taxon>Pirellulales</taxon>
        <taxon>Pirellulaceae</taxon>
        <taxon>Rosistilla</taxon>
    </lineage>
</organism>
<dbReference type="PANTHER" id="PTHR35564">
    <property type="match status" value="1"/>
</dbReference>
<dbReference type="AlphaFoldDB" id="A0A517LXN9"/>
<proteinExistence type="predicted"/>
<evidence type="ECO:0008006" key="4">
    <source>
        <dbReference type="Google" id="ProtNLM"/>
    </source>
</evidence>
<dbReference type="KEGG" id="ruv:EC9_15570"/>
<evidence type="ECO:0000313" key="3">
    <source>
        <dbReference type="Proteomes" id="UP000319557"/>
    </source>
</evidence>
<dbReference type="OrthoDB" id="1523296at2"/>
<sequence>MIDSVSYSSSIAGDASFTTGVAVDPPHPLERLPVGSVGHELFRKPSKFDFFEAVLLLQQLAASEGDQPASPIGQFAQPSQESLRFTVPHSQAFPTASIESIRWDTQQQRPQVCINFMGLTGPSGTLPRSYTQRLQQIEATSRHADRHALRDWLDNFNHRMVSLFFDAWAKYRFPVAIRRKQFEPAKRKPSPTIVRVALSAIAGLSPPEPETKPHPADRKDREAVAPTHPQASDEAKADQNESPRGAGTIDRDELLGLAGLLSQRPMNVANLQSALKQALGVPVRVKQFDSCWLNLETESQSRLGVEKCKLGYDTMLGERIWSRQQKVQIEVGPLSARDFQRFLPPSENHLGDGFRRLGEMVRVCVGPSLDFDIRPLLKIEEPLETQLAAETSLTRLGIDSWIGTPDDTAVANDAIFPGI</sequence>
<gene>
    <name evidence="2" type="ORF">EC9_15570</name>
</gene>
<name>A0A517LXN9_9BACT</name>
<keyword evidence="3" id="KW-1185">Reference proteome</keyword>
<dbReference type="EMBL" id="CP036261">
    <property type="protein sequence ID" value="QDS87379.1"/>
    <property type="molecule type" value="Genomic_DNA"/>
</dbReference>
<dbReference type="RefSeq" id="WP_145343699.1">
    <property type="nucleotide sequence ID" value="NZ_CP036261.1"/>
</dbReference>
<accession>A0A517LXN9</accession>
<dbReference type="NCBIfam" id="TIGR03347">
    <property type="entry name" value="VI_chp_1"/>
    <property type="match status" value="1"/>
</dbReference>
<feature type="compositionally biased region" description="Basic and acidic residues" evidence="1">
    <location>
        <begin position="209"/>
        <end position="223"/>
    </location>
</feature>
<feature type="region of interest" description="Disordered" evidence="1">
    <location>
        <begin position="200"/>
        <end position="249"/>
    </location>
</feature>